<proteinExistence type="predicted"/>
<dbReference type="AlphaFoldDB" id="E0TIH4"/>
<evidence type="ECO:0000313" key="1">
    <source>
        <dbReference type="EMBL" id="ADM10832.1"/>
    </source>
</evidence>
<reference evidence="1 2" key="2">
    <citation type="journal article" date="2011" name="J. Bacteriol.">
        <title>Complete genome sequence of strain HTCC2503T of Parvularcula bermudensis, the type species of the order "Parvularculales" in the class Alphaproteobacteria.</title>
        <authorList>
            <person name="Oh H.M."/>
            <person name="Kang I."/>
            <person name="Vergin K.L."/>
            <person name="Kang D."/>
            <person name="Rhee K.H."/>
            <person name="Giovannoni S.J."/>
            <person name="Cho J.C."/>
        </authorList>
    </citation>
    <scope>NUCLEOTIDE SEQUENCE [LARGE SCALE GENOMIC DNA]</scope>
    <source>
        <strain evidence="2">ATCC BAA-594 / HTCC2503 / KCTC 12087</strain>
    </source>
</reference>
<dbReference type="RefSeq" id="WP_013301806.1">
    <property type="nucleotide sequence ID" value="NC_014414.1"/>
</dbReference>
<name>E0TIH4_PARBH</name>
<dbReference type="KEGG" id="pbr:PB2503_00325"/>
<keyword evidence="2" id="KW-1185">Reference proteome</keyword>
<dbReference type="HOGENOM" id="CLU_2900075_0_0_5"/>
<evidence type="ECO:0000313" key="2">
    <source>
        <dbReference type="Proteomes" id="UP000001302"/>
    </source>
</evidence>
<dbReference type="Gene3D" id="1.20.5.780">
    <property type="entry name" value="Single helix bin"/>
    <property type="match status" value="1"/>
</dbReference>
<protein>
    <recommendedName>
        <fullName evidence="3">DUF1778 domain-containing protein</fullName>
    </recommendedName>
</protein>
<organism evidence="1 2">
    <name type="scientific">Parvularcula bermudensis (strain ATCC BAA-594 / HTCC2503 / KCTC 12087)</name>
    <dbReference type="NCBI Taxonomy" id="314260"/>
    <lineage>
        <taxon>Bacteria</taxon>
        <taxon>Pseudomonadati</taxon>
        <taxon>Pseudomonadota</taxon>
        <taxon>Alphaproteobacteria</taxon>
        <taxon>Parvularculales</taxon>
        <taxon>Parvularculaceae</taxon>
        <taxon>Parvularcula</taxon>
    </lineage>
</organism>
<dbReference type="EMBL" id="CP002156">
    <property type="protein sequence ID" value="ADM10832.1"/>
    <property type="molecule type" value="Genomic_DNA"/>
</dbReference>
<dbReference type="Proteomes" id="UP000001302">
    <property type="component" value="Chromosome"/>
</dbReference>
<reference evidence="2" key="1">
    <citation type="submission" date="2010-08" db="EMBL/GenBank/DDBJ databases">
        <title>Genome sequence of Parvularcula bermudensis HTCC2503.</title>
        <authorList>
            <person name="Kang D.-M."/>
            <person name="Oh H.-M."/>
            <person name="Cho J.-C."/>
        </authorList>
    </citation>
    <scope>NUCLEOTIDE SEQUENCE [LARGE SCALE GENOMIC DNA]</scope>
    <source>
        <strain evidence="2">ATCC BAA-594 / HTCC2503 / KCTC 12087</strain>
    </source>
</reference>
<accession>E0TIH4</accession>
<evidence type="ECO:0008006" key="3">
    <source>
        <dbReference type="Google" id="ProtNLM"/>
    </source>
</evidence>
<gene>
    <name evidence="1" type="ordered locus">PB2503_00325</name>
</gene>
<sequence length="62" mass="6716">MQSTDPPDLAKEAERSLGERDCHVMNAKDAEAFAAALYRKPTLTDKAKAAAAAYRARVVHAD</sequence>